<feature type="region of interest" description="Disordered" evidence="1">
    <location>
        <begin position="23"/>
        <end position="92"/>
    </location>
</feature>
<name>A0A8K0VAU9_9RHOB</name>
<evidence type="ECO:0000313" key="3">
    <source>
        <dbReference type="EMBL" id="MBL4916394.1"/>
    </source>
</evidence>
<dbReference type="Pfam" id="PF06904">
    <property type="entry name" value="Extensin-like_C"/>
    <property type="match status" value="1"/>
</dbReference>
<sequence length="340" mass="35660">MKGKALIGLGFLLAFAVPVLSDIPRPEPRPAELAAPEAATAPERSVPTASTGAAVASEGSPQRSIRPPRRKADAAEASSAAPSDRAPPSETQAMRATMNAAALPLRSIRPPPRPAAAIAAAAAQRQTQQRAAAAQPAAPAPPESRSAPRGNIFSAIFGGGRKSEPQRSRRGSVCGDPAIRGESVPRITGRVGGCGIEEPVRVTEVDGVRLSTAATLDCDTAKALRFWVTNGLKPAFGRNEVSTLRIAAHYACRTRNNRPGARISEHGRGKAIDIASIILADGREISILRDYRSRAGAPVRQAHKAACGPFGTTLGPGSDRYHNDHLHFDTASHRSGPYCR</sequence>
<reference evidence="3" key="1">
    <citation type="submission" date="2021-01" db="EMBL/GenBank/DDBJ databases">
        <title>Tabrizicola alba sp. nov. a motile alkaliphilic bacterium isolated from a soda lake.</title>
        <authorList>
            <person name="Szuroczki S."/>
            <person name="Abbaszade G."/>
            <person name="Schumann P."/>
            <person name="Toth E."/>
        </authorList>
    </citation>
    <scope>NUCLEOTIDE SEQUENCE</scope>
    <source>
        <strain evidence="3">DMG-N-6</strain>
    </source>
</reference>
<dbReference type="AlphaFoldDB" id="A0A8K0VAU9"/>
<dbReference type="EMBL" id="JAESVN010000001">
    <property type="protein sequence ID" value="MBL4916394.1"/>
    <property type="molecule type" value="Genomic_DNA"/>
</dbReference>
<proteinExistence type="predicted"/>
<feature type="compositionally biased region" description="Low complexity" evidence="1">
    <location>
        <begin position="75"/>
        <end position="90"/>
    </location>
</feature>
<protein>
    <submittedName>
        <fullName evidence="3">Extensin family protein</fullName>
    </submittedName>
</protein>
<organism evidence="3 4">
    <name type="scientific">Szabonella alba</name>
    <dbReference type="NCBI Taxonomy" id="2804194"/>
    <lineage>
        <taxon>Bacteria</taxon>
        <taxon>Pseudomonadati</taxon>
        <taxon>Pseudomonadota</taxon>
        <taxon>Alphaproteobacteria</taxon>
        <taxon>Rhodobacterales</taxon>
        <taxon>Paracoccaceae</taxon>
        <taxon>Szabonella</taxon>
    </lineage>
</organism>
<feature type="region of interest" description="Disordered" evidence="1">
    <location>
        <begin position="106"/>
        <end position="182"/>
    </location>
</feature>
<feature type="domain" description="Extensin-like C-terminal" evidence="2">
    <location>
        <begin position="186"/>
        <end position="340"/>
    </location>
</feature>
<gene>
    <name evidence="3" type="ORF">JL811_04095</name>
</gene>
<feature type="compositionally biased region" description="Low complexity" evidence="1">
    <location>
        <begin position="31"/>
        <end position="44"/>
    </location>
</feature>
<evidence type="ECO:0000256" key="1">
    <source>
        <dbReference type="SAM" id="MobiDB-lite"/>
    </source>
</evidence>
<keyword evidence="4" id="KW-1185">Reference proteome</keyword>
<accession>A0A8K0VAU9</accession>
<dbReference type="InterPro" id="IPR009683">
    <property type="entry name" value="Extensin-like_C"/>
</dbReference>
<feature type="compositionally biased region" description="Low complexity" evidence="1">
    <location>
        <begin position="115"/>
        <end position="149"/>
    </location>
</feature>
<evidence type="ECO:0000259" key="2">
    <source>
        <dbReference type="Pfam" id="PF06904"/>
    </source>
</evidence>
<dbReference type="RefSeq" id="WP_202687053.1">
    <property type="nucleotide sequence ID" value="NZ_JAESVN010000001.1"/>
</dbReference>
<evidence type="ECO:0000313" key="4">
    <source>
        <dbReference type="Proteomes" id="UP000648908"/>
    </source>
</evidence>
<comment type="caution">
    <text evidence="3">The sequence shown here is derived from an EMBL/GenBank/DDBJ whole genome shotgun (WGS) entry which is preliminary data.</text>
</comment>
<dbReference type="Proteomes" id="UP000648908">
    <property type="component" value="Unassembled WGS sequence"/>
</dbReference>